<evidence type="ECO:0000313" key="2">
    <source>
        <dbReference type="EMBL" id="KKL74854.1"/>
    </source>
</evidence>
<evidence type="ECO:0000256" key="1">
    <source>
        <dbReference type="SAM" id="Phobius"/>
    </source>
</evidence>
<keyword evidence="1" id="KW-1133">Transmembrane helix</keyword>
<name>A0A0F9ELF6_9ZZZZ</name>
<feature type="transmembrane region" description="Helical" evidence="1">
    <location>
        <begin position="12"/>
        <end position="37"/>
    </location>
</feature>
<accession>A0A0F9ELF6</accession>
<proteinExistence type="predicted"/>
<keyword evidence="1" id="KW-0812">Transmembrane</keyword>
<organism evidence="2">
    <name type="scientific">marine sediment metagenome</name>
    <dbReference type="NCBI Taxonomy" id="412755"/>
    <lineage>
        <taxon>unclassified sequences</taxon>
        <taxon>metagenomes</taxon>
        <taxon>ecological metagenomes</taxon>
    </lineage>
</organism>
<dbReference type="EMBL" id="LAZR01024523">
    <property type="protein sequence ID" value="KKL74854.1"/>
    <property type="molecule type" value="Genomic_DNA"/>
</dbReference>
<sequence>MPELLLTVVAFGVYGLILVRIWWLLWMLNIAFIAFLLPRTIEGATYDA</sequence>
<reference evidence="2" key="1">
    <citation type="journal article" date="2015" name="Nature">
        <title>Complex archaea that bridge the gap between prokaryotes and eukaryotes.</title>
        <authorList>
            <person name="Spang A."/>
            <person name="Saw J.H."/>
            <person name="Jorgensen S.L."/>
            <person name="Zaremba-Niedzwiedzka K."/>
            <person name="Martijn J."/>
            <person name="Lind A.E."/>
            <person name="van Eijk R."/>
            <person name="Schleper C."/>
            <person name="Guy L."/>
            <person name="Ettema T.J."/>
        </authorList>
    </citation>
    <scope>NUCLEOTIDE SEQUENCE</scope>
</reference>
<gene>
    <name evidence="2" type="ORF">LCGC14_2060690</name>
</gene>
<keyword evidence="1" id="KW-0472">Membrane</keyword>
<protein>
    <submittedName>
        <fullName evidence="2">Uncharacterized protein</fullName>
    </submittedName>
</protein>
<comment type="caution">
    <text evidence="2">The sequence shown here is derived from an EMBL/GenBank/DDBJ whole genome shotgun (WGS) entry which is preliminary data.</text>
</comment>
<dbReference type="AlphaFoldDB" id="A0A0F9ELF6"/>